<dbReference type="OrthoDB" id="10018574at2759"/>
<organism evidence="11">
    <name type="scientific">Harpegnathos saltator</name>
    <name type="common">Jerdon's jumping ant</name>
    <dbReference type="NCBI Taxonomy" id="610380"/>
    <lineage>
        <taxon>Eukaryota</taxon>
        <taxon>Metazoa</taxon>
        <taxon>Ecdysozoa</taxon>
        <taxon>Arthropoda</taxon>
        <taxon>Hexapoda</taxon>
        <taxon>Insecta</taxon>
        <taxon>Pterygota</taxon>
        <taxon>Neoptera</taxon>
        <taxon>Endopterygota</taxon>
        <taxon>Hymenoptera</taxon>
        <taxon>Apocrita</taxon>
        <taxon>Aculeata</taxon>
        <taxon>Formicoidea</taxon>
        <taxon>Formicidae</taxon>
        <taxon>Ponerinae</taxon>
        <taxon>Ponerini</taxon>
        <taxon>Harpegnathos</taxon>
    </lineage>
</organism>
<comment type="similarity">
    <text evidence="2">Belongs to the Mediator complex subunit 16 family.</text>
</comment>
<proteinExistence type="inferred from homology"/>
<reference evidence="10 11" key="1">
    <citation type="journal article" date="2010" name="Science">
        <title>Genomic comparison of the ants Camponotus floridanus and Harpegnathos saltator.</title>
        <authorList>
            <person name="Bonasio R."/>
            <person name="Zhang G."/>
            <person name="Ye C."/>
            <person name="Mutti N.S."/>
            <person name="Fang X."/>
            <person name="Qin N."/>
            <person name="Donahue G."/>
            <person name="Yang P."/>
            <person name="Li Q."/>
            <person name="Li C."/>
            <person name="Zhang P."/>
            <person name="Huang Z."/>
            <person name="Berger S.L."/>
            <person name="Reinberg D."/>
            <person name="Wang J."/>
            <person name="Liebig J."/>
        </authorList>
    </citation>
    <scope>NUCLEOTIDE SEQUENCE [LARGE SCALE GENOMIC DNA]</scope>
    <source>
        <strain evidence="10 11">R22 G/1</strain>
    </source>
</reference>
<dbReference type="PANTHER" id="PTHR13224:SF6">
    <property type="entry name" value="MEDIATOR OF RNA POLYMERASE II TRANSCRIPTION SUBUNIT 16"/>
    <property type="match status" value="1"/>
</dbReference>
<keyword evidence="6" id="KW-0010">Activator</keyword>
<dbReference type="GO" id="GO:0016592">
    <property type="term" value="C:mediator complex"/>
    <property type="evidence" value="ECO:0007669"/>
    <property type="project" value="TreeGrafter"/>
</dbReference>
<name>E2C7S7_HARSA</name>
<protein>
    <submittedName>
        <fullName evidence="10">Mediator of RNA polymerase II transcription subunit 16</fullName>
    </submittedName>
</protein>
<evidence type="ECO:0000256" key="1">
    <source>
        <dbReference type="ARBA" id="ARBA00004123"/>
    </source>
</evidence>
<dbReference type="Pfam" id="PF20718">
    <property type="entry name" value="Med16_bridge"/>
    <property type="match status" value="1"/>
</dbReference>
<evidence type="ECO:0000313" key="10">
    <source>
        <dbReference type="EMBL" id="EFN76003.1"/>
    </source>
</evidence>
<dbReference type="STRING" id="610380.E2C7S7"/>
<keyword evidence="7" id="KW-0804">Transcription</keyword>
<evidence type="ECO:0000256" key="7">
    <source>
        <dbReference type="ARBA" id="ARBA00023163"/>
    </source>
</evidence>
<comment type="subcellular location">
    <subcellularLocation>
        <location evidence="1">Nucleus</location>
    </subcellularLocation>
</comment>
<keyword evidence="8" id="KW-0539">Nucleus</keyword>
<dbReference type="InterPro" id="IPR048338">
    <property type="entry name" value="Mediator_Med16"/>
</dbReference>
<evidence type="ECO:0000256" key="2">
    <source>
        <dbReference type="ARBA" id="ARBA00006543"/>
    </source>
</evidence>
<keyword evidence="11" id="KW-1185">Reference proteome</keyword>
<dbReference type="PANTHER" id="PTHR13224">
    <property type="entry name" value="THYROID HORMONE RECEPTOR-ASSOCIATED PROTEIN-RELATED"/>
    <property type="match status" value="1"/>
</dbReference>
<evidence type="ECO:0000256" key="6">
    <source>
        <dbReference type="ARBA" id="ARBA00023159"/>
    </source>
</evidence>
<gene>
    <name evidence="10" type="ORF">EAI_04345</name>
</gene>
<dbReference type="InParanoid" id="E2C7S7"/>
<evidence type="ECO:0000313" key="11">
    <source>
        <dbReference type="Proteomes" id="UP000008237"/>
    </source>
</evidence>
<keyword evidence="4" id="KW-0677">Repeat</keyword>
<dbReference type="GO" id="GO:0045893">
    <property type="term" value="P:positive regulation of DNA-templated transcription"/>
    <property type="evidence" value="ECO:0007669"/>
    <property type="project" value="TreeGrafter"/>
</dbReference>
<dbReference type="InterPro" id="IPR048616">
    <property type="entry name" value="MED16_bridge"/>
</dbReference>
<evidence type="ECO:0000259" key="9">
    <source>
        <dbReference type="Pfam" id="PF20718"/>
    </source>
</evidence>
<evidence type="ECO:0000256" key="5">
    <source>
        <dbReference type="ARBA" id="ARBA00023015"/>
    </source>
</evidence>
<evidence type="ECO:0000256" key="4">
    <source>
        <dbReference type="ARBA" id="ARBA00022737"/>
    </source>
</evidence>
<dbReference type="EMBL" id="GL453414">
    <property type="protein sequence ID" value="EFN76003.1"/>
    <property type="molecule type" value="Genomic_DNA"/>
</dbReference>
<feature type="domain" description="Mediator of RNA polymerase II transcription subunit 16 central helical bridge" evidence="9">
    <location>
        <begin position="2"/>
        <end position="106"/>
    </location>
</feature>
<evidence type="ECO:0000256" key="8">
    <source>
        <dbReference type="ARBA" id="ARBA00023242"/>
    </source>
</evidence>
<dbReference type="Proteomes" id="UP000008237">
    <property type="component" value="Unassembled WGS sequence"/>
</dbReference>
<keyword evidence="5" id="KW-0805">Transcription regulation</keyword>
<dbReference type="AlphaFoldDB" id="E2C7S7"/>
<evidence type="ECO:0000256" key="3">
    <source>
        <dbReference type="ARBA" id="ARBA00022574"/>
    </source>
</evidence>
<sequence>MLVSGQSKAGDLSSLLMIHSVATAFKSLLRPSDMISHDKGPAESLTAVIITDVITDVDKVLLHLDPKEFTVEPSTLQSLQQLIQWVADLALNVLARLPEQRMQIKTGGVRFFIYILLILVY</sequence>
<keyword evidence="3" id="KW-0853">WD repeat</keyword>
<accession>E2C7S7</accession>